<organism evidence="2 3">
    <name type="scientific">Hyalangium minutum</name>
    <dbReference type="NCBI Taxonomy" id="394096"/>
    <lineage>
        <taxon>Bacteria</taxon>
        <taxon>Pseudomonadati</taxon>
        <taxon>Myxococcota</taxon>
        <taxon>Myxococcia</taxon>
        <taxon>Myxococcales</taxon>
        <taxon>Cystobacterineae</taxon>
        <taxon>Archangiaceae</taxon>
        <taxon>Hyalangium</taxon>
    </lineage>
</organism>
<reference evidence="2 3" key="1">
    <citation type="submission" date="2014-04" db="EMBL/GenBank/DDBJ databases">
        <title>Genome assembly of Hyalangium minutum DSM 14724.</title>
        <authorList>
            <person name="Sharma G."/>
            <person name="Subramanian S."/>
        </authorList>
    </citation>
    <scope>NUCLEOTIDE SEQUENCE [LARGE SCALE GENOMIC DNA]</scope>
    <source>
        <strain evidence="2 3">DSM 14724</strain>
    </source>
</reference>
<protein>
    <submittedName>
        <fullName evidence="2">Uncharacterized protein</fullName>
    </submittedName>
</protein>
<accession>A0A085W8P8</accession>
<name>A0A085W8P8_9BACT</name>
<dbReference type="EMBL" id="JMCB01000015">
    <property type="protein sequence ID" value="KFE64061.1"/>
    <property type="molecule type" value="Genomic_DNA"/>
</dbReference>
<sequence>MSEDSELPLANAGREKHARELFPYREQTPEEYAARHFHEWMTFSFDDFRYSDPELDAWIARLGQIFFKRPGAPSIEELRARFLTPQELEAIHEREQEAF</sequence>
<gene>
    <name evidence="2" type="ORF">DB31_2474</name>
</gene>
<comment type="caution">
    <text evidence="2">The sequence shown here is derived from an EMBL/GenBank/DDBJ whole genome shotgun (WGS) entry which is preliminary data.</text>
</comment>
<evidence type="ECO:0000313" key="2">
    <source>
        <dbReference type="EMBL" id="KFE64061.1"/>
    </source>
</evidence>
<feature type="region of interest" description="Disordered" evidence="1">
    <location>
        <begin position="1"/>
        <end position="21"/>
    </location>
</feature>
<dbReference type="OrthoDB" id="9554460at2"/>
<keyword evidence="3" id="KW-1185">Reference proteome</keyword>
<evidence type="ECO:0000313" key="3">
    <source>
        <dbReference type="Proteomes" id="UP000028725"/>
    </source>
</evidence>
<dbReference type="RefSeq" id="WP_044195334.1">
    <property type="nucleotide sequence ID" value="NZ_JMCB01000015.1"/>
</dbReference>
<evidence type="ECO:0000256" key="1">
    <source>
        <dbReference type="SAM" id="MobiDB-lite"/>
    </source>
</evidence>
<dbReference type="AlphaFoldDB" id="A0A085W8P8"/>
<dbReference type="Proteomes" id="UP000028725">
    <property type="component" value="Unassembled WGS sequence"/>
</dbReference>
<proteinExistence type="predicted"/>